<dbReference type="InterPro" id="IPR036388">
    <property type="entry name" value="WH-like_DNA-bd_sf"/>
</dbReference>
<evidence type="ECO:0000256" key="1">
    <source>
        <dbReference type="ARBA" id="ARBA00006525"/>
    </source>
</evidence>
<comment type="caution">
    <text evidence="4">The sequence shown here is derived from an EMBL/GenBank/DDBJ whole genome shotgun (WGS) entry which is preliminary data.</text>
</comment>
<dbReference type="AlphaFoldDB" id="A0A0G1CDP4"/>
<dbReference type="InterPro" id="IPR010994">
    <property type="entry name" value="RuvA_2-like"/>
</dbReference>
<dbReference type="Gene3D" id="3.40.50.450">
    <property type="match status" value="1"/>
</dbReference>
<evidence type="ECO:0000259" key="3">
    <source>
        <dbReference type="Pfam" id="PF17782"/>
    </source>
</evidence>
<dbReference type="Pfam" id="PF02481">
    <property type="entry name" value="DNA_processg_A"/>
    <property type="match status" value="1"/>
</dbReference>
<comment type="similarity">
    <text evidence="1">Belongs to the DprA/Smf family.</text>
</comment>
<protein>
    <submittedName>
        <fullName evidence="4">Protecting protein DprA protein</fullName>
    </submittedName>
</protein>
<dbReference type="PANTHER" id="PTHR43022:SF1">
    <property type="entry name" value="PROTEIN SMF"/>
    <property type="match status" value="1"/>
</dbReference>
<dbReference type="PATRIC" id="fig|1618436.3.peg.1405"/>
<dbReference type="InterPro" id="IPR003488">
    <property type="entry name" value="DprA"/>
</dbReference>
<evidence type="ECO:0000313" key="4">
    <source>
        <dbReference type="EMBL" id="KKS83529.1"/>
    </source>
</evidence>
<feature type="domain" description="DprA winged helix" evidence="3">
    <location>
        <begin position="380"/>
        <end position="433"/>
    </location>
</feature>
<feature type="domain" description="Smf/DprA SLOG" evidence="2">
    <location>
        <begin position="156"/>
        <end position="365"/>
    </location>
</feature>
<dbReference type="EMBL" id="LCFB01000037">
    <property type="protein sequence ID" value="KKS83529.1"/>
    <property type="molecule type" value="Genomic_DNA"/>
</dbReference>
<dbReference type="NCBIfam" id="TIGR00732">
    <property type="entry name" value="dprA"/>
    <property type="match status" value="1"/>
</dbReference>
<evidence type="ECO:0000313" key="5">
    <source>
        <dbReference type="Proteomes" id="UP000034543"/>
    </source>
</evidence>
<accession>A0A0G1CDP4</accession>
<evidence type="ECO:0000259" key="2">
    <source>
        <dbReference type="Pfam" id="PF02481"/>
    </source>
</evidence>
<dbReference type="Pfam" id="PF17782">
    <property type="entry name" value="WHD_DprA"/>
    <property type="match status" value="1"/>
</dbReference>
<name>A0A0G1CDP4_9BACT</name>
<dbReference type="Gene3D" id="1.10.10.10">
    <property type="entry name" value="Winged helix-like DNA-binding domain superfamily/Winged helix DNA-binding domain"/>
    <property type="match status" value="1"/>
</dbReference>
<proteinExistence type="inferred from homology"/>
<organism evidence="4 5">
    <name type="scientific">Candidatus Gottesmanbacteria bacterium GW2011_GWA1_43_11</name>
    <dbReference type="NCBI Taxonomy" id="1618436"/>
    <lineage>
        <taxon>Bacteria</taxon>
        <taxon>Candidatus Gottesmaniibacteriota</taxon>
    </lineage>
</organism>
<sequence>MTATVPITIEVTISPSTPRLIGSIAPRQNKCGSNVRISYLQHASKREWSQETSLVIKAQLCRKAEPYRNTEIYVRLNMMTEREACIGFSLMRGIGPLRFKLLSDYFGSALSAWQASEEKLRATGLGNKLTSAFIAFRQEFSAANFFETLARKQITVITRVDEDYPKPLAEIPDPPLALYIKGRLPQKFERMLGVVGTRKPTSYGKEITVKLVSELVASGIVIVSGLARGIDSVAHRTTLGNGGVTVAVLGCGVDIVYPPEHKSLYTEIIEKGGAIISEVPPGQLVARGLFPARNRIISGLSCGVLVTEGAEDSGSLITARLAVEQGRDVFAVPGPINSYLSAGPVKLLKQGAKLVTSAQDILEELSLEQKTTPNSRHLHSELNAEQQRIVAMLAASTLHFDDLVRESGMDSSHIGTILTMLELSGIIRNLGDGTYSLV</sequence>
<dbReference type="STRING" id="1618436.UV59_C0037G0018"/>
<dbReference type="GO" id="GO:0009294">
    <property type="term" value="P:DNA-mediated transformation"/>
    <property type="evidence" value="ECO:0007669"/>
    <property type="project" value="InterPro"/>
</dbReference>
<dbReference type="InterPro" id="IPR041614">
    <property type="entry name" value="DprA_WH"/>
</dbReference>
<reference evidence="4 5" key="1">
    <citation type="journal article" date="2015" name="Nature">
        <title>rRNA introns, odd ribosomes, and small enigmatic genomes across a large radiation of phyla.</title>
        <authorList>
            <person name="Brown C.T."/>
            <person name="Hug L.A."/>
            <person name="Thomas B.C."/>
            <person name="Sharon I."/>
            <person name="Castelle C.J."/>
            <person name="Singh A."/>
            <person name="Wilkins M.J."/>
            <person name="Williams K.H."/>
            <person name="Banfield J.F."/>
        </authorList>
    </citation>
    <scope>NUCLEOTIDE SEQUENCE [LARGE SCALE GENOMIC DNA]</scope>
</reference>
<dbReference type="InterPro" id="IPR057666">
    <property type="entry name" value="DrpA_SLOG"/>
</dbReference>
<dbReference type="PANTHER" id="PTHR43022">
    <property type="entry name" value="PROTEIN SMF"/>
    <property type="match status" value="1"/>
</dbReference>
<gene>
    <name evidence="4" type="ORF">UV59_C0037G0018</name>
</gene>
<dbReference type="Proteomes" id="UP000034543">
    <property type="component" value="Unassembled WGS sequence"/>
</dbReference>
<dbReference type="SUPFAM" id="SSF47781">
    <property type="entry name" value="RuvA domain 2-like"/>
    <property type="match status" value="1"/>
</dbReference>
<dbReference type="SUPFAM" id="SSF102405">
    <property type="entry name" value="MCP/YpsA-like"/>
    <property type="match status" value="1"/>
</dbReference>